<sequence length="109" mass="12281">MIVSSGGGIRWLFHTELADGRWAKWFATAESPASIRVKGVRDPRVADPGMVWGDADRPLILPPGMISFRIGREPALPVLRHALPETWHDLWNAVEDEYAKWAVGNFGWF</sequence>
<accession>A0A3M2KSH0</accession>
<dbReference type="Proteomes" id="UP000279275">
    <property type="component" value="Unassembled WGS sequence"/>
</dbReference>
<dbReference type="EMBL" id="RFFH01000020">
    <property type="protein sequence ID" value="RMI28602.1"/>
    <property type="molecule type" value="Genomic_DNA"/>
</dbReference>
<reference evidence="1 2" key="1">
    <citation type="submission" date="2018-10" db="EMBL/GenBank/DDBJ databases">
        <title>Isolation from cow dung.</title>
        <authorList>
            <person name="Ling L."/>
        </authorList>
    </citation>
    <scope>NUCLEOTIDE SEQUENCE [LARGE SCALE GENOMIC DNA]</scope>
    <source>
        <strain evidence="1 2">NEAU-LL90</strain>
    </source>
</reference>
<gene>
    <name evidence="1" type="ORF">EBN03_29790</name>
</gene>
<dbReference type="OrthoDB" id="4568142at2"/>
<evidence type="ECO:0000313" key="2">
    <source>
        <dbReference type="Proteomes" id="UP000279275"/>
    </source>
</evidence>
<name>A0A3M2KSH0_9NOCA</name>
<keyword evidence="2" id="KW-1185">Reference proteome</keyword>
<evidence type="ECO:0000313" key="1">
    <source>
        <dbReference type="EMBL" id="RMI28602.1"/>
    </source>
</evidence>
<comment type="caution">
    <text evidence="1">The sequence shown here is derived from an EMBL/GenBank/DDBJ whole genome shotgun (WGS) entry which is preliminary data.</text>
</comment>
<protein>
    <submittedName>
        <fullName evidence="1">Uncharacterized protein</fullName>
    </submittedName>
</protein>
<dbReference type="AlphaFoldDB" id="A0A3M2KSH0"/>
<organism evidence="1 2">
    <name type="scientific">Nocardia stercoris</name>
    <dbReference type="NCBI Taxonomy" id="2483361"/>
    <lineage>
        <taxon>Bacteria</taxon>
        <taxon>Bacillati</taxon>
        <taxon>Actinomycetota</taxon>
        <taxon>Actinomycetes</taxon>
        <taxon>Mycobacteriales</taxon>
        <taxon>Nocardiaceae</taxon>
        <taxon>Nocardia</taxon>
    </lineage>
</organism>
<dbReference type="RefSeq" id="WP_122191474.1">
    <property type="nucleotide sequence ID" value="NZ_RFFH01000020.1"/>
</dbReference>
<proteinExistence type="predicted"/>